<evidence type="ECO:0000313" key="7">
    <source>
        <dbReference type="Proteomes" id="UP000070134"/>
    </source>
</evidence>
<dbReference type="GO" id="GO:0008483">
    <property type="term" value="F:transaminase activity"/>
    <property type="evidence" value="ECO:0007669"/>
    <property type="project" value="UniProtKB-KW"/>
</dbReference>
<dbReference type="InterPro" id="IPR015421">
    <property type="entry name" value="PyrdxlP-dep_Trfase_major"/>
</dbReference>
<accession>A0A126ZZF8</accession>
<dbReference type="PROSITE" id="PS00595">
    <property type="entry name" value="AA_TRANSFER_CLASS_5"/>
    <property type="match status" value="1"/>
</dbReference>
<proteinExistence type="inferred from homology"/>
<dbReference type="EMBL" id="CP014518">
    <property type="protein sequence ID" value="AMM31971.1"/>
    <property type="molecule type" value="Genomic_DNA"/>
</dbReference>
<evidence type="ECO:0000256" key="1">
    <source>
        <dbReference type="ARBA" id="ARBA00001933"/>
    </source>
</evidence>
<dbReference type="InterPro" id="IPR020578">
    <property type="entry name" value="Aminotrans_V_PyrdxlP_BS"/>
</dbReference>
<protein>
    <submittedName>
        <fullName evidence="6">Aminotransferase class-V family protein</fullName>
    </submittedName>
</protein>
<dbReference type="OrthoDB" id="4743071at2"/>
<name>A0A126ZZF8_9MICC</name>
<evidence type="ECO:0000256" key="3">
    <source>
        <dbReference type="RuleBase" id="RU004075"/>
    </source>
</evidence>
<organism evidence="6 7">
    <name type="scientific">Sinomonas atrocyanea</name>
    <dbReference type="NCBI Taxonomy" id="37927"/>
    <lineage>
        <taxon>Bacteria</taxon>
        <taxon>Bacillati</taxon>
        <taxon>Actinomycetota</taxon>
        <taxon>Actinomycetes</taxon>
        <taxon>Micrococcales</taxon>
        <taxon>Micrococcaceae</taxon>
        <taxon>Sinomonas</taxon>
    </lineage>
</organism>
<dbReference type="Pfam" id="PF00266">
    <property type="entry name" value="Aminotran_5"/>
    <property type="match status" value="1"/>
</dbReference>
<comment type="cofactor">
    <cofactor evidence="1 4">
        <name>pyridoxal 5'-phosphate</name>
        <dbReference type="ChEBI" id="CHEBI:597326"/>
    </cofactor>
</comment>
<dbReference type="KEGG" id="satk:SA2016_1291"/>
<keyword evidence="6" id="KW-0808">Transferase</keyword>
<sequence length="366" mass="41135">MKPIAEKTFFSYATVAPMSRTAYEAARDFMADFYQYGPPEVLYRYDRLADEMAGEAARLLHCAPEEITYLKNTTEGIIIASEVLPLDPGDEVLVLGNEYPANLLPWLRKRHDGVTVRVITGRDNEAAFHRLLEAVSPRTRAISMSSAQRYDGFMPDLALLSRVCRERGIFLVIDAVQHIGARSFDLAETPVDILVCGGQKYLRAGMGIGFMYVRRGLMPSLRHSRVGIRSMERFDEESYVLKDTAARFQDGTQNVAGLAALHASLRELNALGMDAVQEKNLALLQGIKGILREHGIDFIDHGTRQSNIVSMRTAHPEALSAFLMERNVYIKVVEDVARMSFIHESTLEEAEVLARHTRDFLDRARN</sequence>
<evidence type="ECO:0000256" key="2">
    <source>
        <dbReference type="ARBA" id="ARBA00022898"/>
    </source>
</evidence>
<comment type="similarity">
    <text evidence="3">Belongs to the class-V pyridoxal-phosphate-dependent aminotransferase family.</text>
</comment>
<evidence type="ECO:0000256" key="4">
    <source>
        <dbReference type="RuleBase" id="RU004504"/>
    </source>
</evidence>
<dbReference type="Gene3D" id="3.40.640.10">
    <property type="entry name" value="Type I PLP-dependent aspartate aminotransferase-like (Major domain)"/>
    <property type="match status" value="1"/>
</dbReference>
<keyword evidence="2" id="KW-0663">Pyridoxal phosphate</keyword>
<dbReference type="Proteomes" id="UP000070134">
    <property type="component" value="Chromosome"/>
</dbReference>
<keyword evidence="7" id="KW-1185">Reference proteome</keyword>
<dbReference type="AlphaFoldDB" id="A0A126ZZF8"/>
<dbReference type="PANTHER" id="PTHR43586:SF15">
    <property type="entry name" value="BLR3095 PROTEIN"/>
    <property type="match status" value="1"/>
</dbReference>
<dbReference type="SUPFAM" id="SSF53383">
    <property type="entry name" value="PLP-dependent transferases"/>
    <property type="match status" value="1"/>
</dbReference>
<evidence type="ECO:0000259" key="5">
    <source>
        <dbReference type="Pfam" id="PF00266"/>
    </source>
</evidence>
<dbReference type="InterPro" id="IPR000192">
    <property type="entry name" value="Aminotrans_V_dom"/>
</dbReference>
<dbReference type="Gene3D" id="3.90.1150.10">
    <property type="entry name" value="Aspartate Aminotransferase, domain 1"/>
    <property type="match status" value="1"/>
</dbReference>
<dbReference type="RefSeq" id="WP_066496720.1">
    <property type="nucleotide sequence ID" value="NZ_BJMO01000045.1"/>
</dbReference>
<dbReference type="STRING" id="37927.SA2016_1291"/>
<dbReference type="InterPro" id="IPR015422">
    <property type="entry name" value="PyrdxlP-dep_Trfase_small"/>
</dbReference>
<gene>
    <name evidence="6" type="ORF">SA2016_1291</name>
</gene>
<evidence type="ECO:0000313" key="6">
    <source>
        <dbReference type="EMBL" id="AMM31971.1"/>
    </source>
</evidence>
<keyword evidence="6" id="KW-0032">Aminotransferase</keyword>
<reference evidence="6 7" key="1">
    <citation type="submission" date="2016-02" db="EMBL/GenBank/DDBJ databases">
        <title>Complete genome of Sinomonas atrocyanea KCTC 3377.</title>
        <authorList>
            <person name="Kim K.M."/>
        </authorList>
    </citation>
    <scope>NUCLEOTIDE SEQUENCE [LARGE SCALE GENOMIC DNA]</scope>
    <source>
        <strain evidence="6 7">KCTC 3377</strain>
    </source>
</reference>
<dbReference type="InterPro" id="IPR015424">
    <property type="entry name" value="PyrdxlP-dep_Trfase"/>
</dbReference>
<dbReference type="PANTHER" id="PTHR43586">
    <property type="entry name" value="CYSTEINE DESULFURASE"/>
    <property type="match status" value="1"/>
</dbReference>
<feature type="domain" description="Aminotransferase class V" evidence="5">
    <location>
        <begin position="54"/>
        <end position="340"/>
    </location>
</feature>